<dbReference type="Gene3D" id="1.10.1200.10">
    <property type="entry name" value="ACP-like"/>
    <property type="match status" value="1"/>
</dbReference>
<keyword evidence="1" id="KW-0436">Ligase</keyword>
<dbReference type="EMBL" id="HG992979">
    <property type="protein sequence ID" value="CAE7022247.1"/>
    <property type="molecule type" value="Genomic_DNA"/>
</dbReference>
<reference evidence="2" key="1">
    <citation type="submission" date="2021-02" db="EMBL/GenBank/DDBJ databases">
        <authorList>
            <person name="Syme A R."/>
            <person name="Syme A R."/>
            <person name="Moolhuijzen P."/>
        </authorList>
    </citation>
    <scope>NUCLEOTIDE SEQUENCE</scope>
    <source>
        <strain evidence="2">W1-1</strain>
    </source>
</reference>
<proteinExistence type="predicted"/>
<dbReference type="PANTHER" id="PTHR45527">
    <property type="entry name" value="NONRIBOSOMAL PEPTIDE SYNTHETASE"/>
    <property type="match status" value="1"/>
</dbReference>
<dbReference type="Pfam" id="PF00550">
    <property type="entry name" value="PP-binding"/>
    <property type="match status" value="1"/>
</dbReference>
<organism evidence="2 3">
    <name type="scientific">Pyrenophora teres f. teres</name>
    <dbReference type="NCBI Taxonomy" id="97479"/>
    <lineage>
        <taxon>Eukaryota</taxon>
        <taxon>Fungi</taxon>
        <taxon>Dikarya</taxon>
        <taxon>Ascomycota</taxon>
        <taxon>Pezizomycotina</taxon>
        <taxon>Dothideomycetes</taxon>
        <taxon>Pleosporomycetidae</taxon>
        <taxon>Pleosporales</taxon>
        <taxon>Pleosporineae</taxon>
        <taxon>Pleosporaceae</taxon>
        <taxon>Pyrenophora</taxon>
    </lineage>
</organism>
<dbReference type="InterPro" id="IPR036736">
    <property type="entry name" value="ACP-like_sf"/>
</dbReference>
<sequence length="136" mass="15197">MCEIFLKILHFPTTISDKTGRKRLREIGASFTAQQLAEMRTTREGHKRQPSTGVERIMQQLWARVLGIEPGSIGPGDSFFRLGGDSITAMQISSPARALHLPFPQAIYSRKKPSHSLPVTICRALLLFLDLPGEIR</sequence>
<name>A0A6S6VTZ6_9PLEO</name>
<dbReference type="GO" id="GO:0016874">
    <property type="term" value="F:ligase activity"/>
    <property type="evidence" value="ECO:0007669"/>
    <property type="project" value="UniProtKB-KW"/>
</dbReference>
<evidence type="ECO:0000313" key="3">
    <source>
        <dbReference type="Proteomes" id="UP000472372"/>
    </source>
</evidence>
<dbReference type="AlphaFoldDB" id="A0A6S6VTZ6"/>
<dbReference type="InterPro" id="IPR009081">
    <property type="entry name" value="PP-bd_ACP"/>
</dbReference>
<dbReference type="SUPFAM" id="SSF47336">
    <property type="entry name" value="ACP-like"/>
    <property type="match status" value="1"/>
</dbReference>
<dbReference type="GO" id="GO:0043041">
    <property type="term" value="P:amino acid activation for nonribosomal peptide biosynthetic process"/>
    <property type="evidence" value="ECO:0007669"/>
    <property type="project" value="TreeGrafter"/>
</dbReference>
<evidence type="ECO:0000313" key="2">
    <source>
        <dbReference type="EMBL" id="CAE7022247.1"/>
    </source>
</evidence>
<protein>
    <submittedName>
        <fullName evidence="2">PP-binding domain containing protein</fullName>
    </submittedName>
</protein>
<dbReference type="GO" id="GO:0031177">
    <property type="term" value="F:phosphopantetheine binding"/>
    <property type="evidence" value="ECO:0007669"/>
    <property type="project" value="TreeGrafter"/>
</dbReference>
<evidence type="ECO:0000256" key="1">
    <source>
        <dbReference type="ARBA" id="ARBA00022598"/>
    </source>
</evidence>
<dbReference type="Proteomes" id="UP000472372">
    <property type="component" value="Chromosome 3"/>
</dbReference>
<dbReference type="PANTHER" id="PTHR45527:SF1">
    <property type="entry name" value="FATTY ACID SYNTHASE"/>
    <property type="match status" value="1"/>
</dbReference>
<dbReference type="GO" id="GO:0044550">
    <property type="term" value="P:secondary metabolite biosynthetic process"/>
    <property type="evidence" value="ECO:0007669"/>
    <property type="project" value="TreeGrafter"/>
</dbReference>
<accession>A0A6S6VTZ6</accession>
<dbReference type="GO" id="GO:0005737">
    <property type="term" value="C:cytoplasm"/>
    <property type="evidence" value="ECO:0007669"/>
    <property type="project" value="TreeGrafter"/>
</dbReference>
<gene>
    <name evidence="2" type="ORF">PTTW11_03399</name>
</gene>
<dbReference type="PROSITE" id="PS50075">
    <property type="entry name" value="CARRIER"/>
    <property type="match status" value="1"/>
</dbReference>